<dbReference type="SMART" id="SM00533">
    <property type="entry name" value="MUTSd"/>
    <property type="match status" value="1"/>
</dbReference>
<dbReference type="FunFam" id="3.40.50.300:FF:000870">
    <property type="entry name" value="MutS protein homolog 4"/>
    <property type="match status" value="1"/>
</dbReference>
<keyword evidence="6 9" id="KW-0238">DNA-binding</keyword>
<dbReference type="EMBL" id="LNYC01000037">
    <property type="protein sequence ID" value="KTD00139.1"/>
    <property type="molecule type" value="Genomic_DNA"/>
</dbReference>
<evidence type="ECO:0000256" key="5">
    <source>
        <dbReference type="ARBA" id="ARBA00022840"/>
    </source>
</evidence>
<keyword evidence="7 9" id="KW-0234">DNA repair</keyword>
<comment type="function">
    <text evidence="8 9">This protein is involved in the repair of mismatches in DNA. It is possible that it carries out the mismatch recognition step. This protein has a weak ATPase activity.</text>
</comment>
<comment type="caution">
    <text evidence="11">The sequence shown here is derived from an EMBL/GenBank/DDBJ whole genome shotgun (WGS) entry which is preliminary data.</text>
</comment>
<dbReference type="InterPro" id="IPR005748">
    <property type="entry name" value="DNA_mismatch_repair_MutS"/>
</dbReference>
<dbReference type="SUPFAM" id="SSF52540">
    <property type="entry name" value="P-loop containing nucleoside triphosphate hydrolases"/>
    <property type="match status" value="1"/>
</dbReference>
<dbReference type="PANTHER" id="PTHR11361">
    <property type="entry name" value="DNA MISMATCH REPAIR PROTEIN MUTS FAMILY MEMBER"/>
    <property type="match status" value="1"/>
</dbReference>
<dbReference type="PIRSF" id="PIRSF037677">
    <property type="entry name" value="DNA_mis_repair_Msh6"/>
    <property type="match status" value="1"/>
</dbReference>
<evidence type="ECO:0000256" key="8">
    <source>
        <dbReference type="ARBA" id="ARBA00024647"/>
    </source>
</evidence>
<dbReference type="GO" id="GO:0006298">
    <property type="term" value="P:mismatch repair"/>
    <property type="evidence" value="ECO:0007669"/>
    <property type="project" value="UniProtKB-UniRule"/>
</dbReference>
<dbReference type="AlphaFoldDB" id="A0A0W0TXS2"/>
<dbReference type="GO" id="GO:0005524">
    <property type="term" value="F:ATP binding"/>
    <property type="evidence" value="ECO:0007669"/>
    <property type="project" value="UniProtKB-UniRule"/>
</dbReference>
<dbReference type="InterPro" id="IPR016151">
    <property type="entry name" value="DNA_mismatch_repair_MutS_N"/>
</dbReference>
<gene>
    <name evidence="9 11" type="primary">mutS</name>
    <name evidence="11" type="ORF">Lgee_1051</name>
</gene>
<dbReference type="HAMAP" id="MF_00096">
    <property type="entry name" value="MutS"/>
    <property type="match status" value="1"/>
</dbReference>
<evidence type="ECO:0000256" key="10">
    <source>
        <dbReference type="RuleBase" id="RU003756"/>
    </source>
</evidence>
<dbReference type="InterPro" id="IPR007860">
    <property type="entry name" value="DNA_mmatch_repair_MutS_con_dom"/>
</dbReference>
<dbReference type="GO" id="GO:0003684">
    <property type="term" value="F:damaged DNA binding"/>
    <property type="evidence" value="ECO:0007669"/>
    <property type="project" value="UniProtKB-UniRule"/>
</dbReference>
<keyword evidence="4 9" id="KW-0227">DNA damage</keyword>
<dbReference type="InterPro" id="IPR007695">
    <property type="entry name" value="DNA_mismatch_repair_MutS-lik_N"/>
</dbReference>
<dbReference type="PANTHER" id="PTHR11361:SF34">
    <property type="entry name" value="DNA MISMATCH REPAIR PROTEIN MSH1, MITOCHONDRIAL"/>
    <property type="match status" value="1"/>
</dbReference>
<dbReference type="Pfam" id="PF05188">
    <property type="entry name" value="MutS_II"/>
    <property type="match status" value="1"/>
</dbReference>
<dbReference type="GO" id="GO:0030983">
    <property type="term" value="F:mismatched DNA binding"/>
    <property type="evidence" value="ECO:0007669"/>
    <property type="project" value="InterPro"/>
</dbReference>
<dbReference type="InterPro" id="IPR036678">
    <property type="entry name" value="MutS_con_dom_sf"/>
</dbReference>
<keyword evidence="12" id="KW-1185">Reference proteome</keyword>
<dbReference type="SUPFAM" id="SSF53150">
    <property type="entry name" value="DNA repair protein MutS, domain II"/>
    <property type="match status" value="1"/>
</dbReference>
<evidence type="ECO:0000313" key="12">
    <source>
        <dbReference type="Proteomes" id="UP000054785"/>
    </source>
</evidence>
<dbReference type="GO" id="GO:0140664">
    <property type="term" value="F:ATP-dependent DNA damage sensor activity"/>
    <property type="evidence" value="ECO:0007669"/>
    <property type="project" value="InterPro"/>
</dbReference>
<keyword evidence="3 9" id="KW-0547">Nucleotide-binding</keyword>
<dbReference type="Gene3D" id="6.10.140.430">
    <property type="match status" value="1"/>
</dbReference>
<dbReference type="Pfam" id="PF05190">
    <property type="entry name" value="MutS_IV"/>
    <property type="match status" value="1"/>
</dbReference>
<dbReference type="Gene3D" id="1.10.1420.10">
    <property type="match status" value="2"/>
</dbReference>
<dbReference type="STRING" id="45065.Lgee_1051"/>
<dbReference type="InterPro" id="IPR036187">
    <property type="entry name" value="DNA_mismatch_repair_MutS_sf"/>
</dbReference>
<dbReference type="RefSeq" id="WP_028386928.1">
    <property type="nucleotide sequence ID" value="NZ_CAAAHN010000001.1"/>
</dbReference>
<dbReference type="InterPro" id="IPR045076">
    <property type="entry name" value="MutS"/>
</dbReference>
<dbReference type="Gene3D" id="3.40.50.300">
    <property type="entry name" value="P-loop containing nucleotide triphosphate hydrolases"/>
    <property type="match status" value="1"/>
</dbReference>
<dbReference type="Gene3D" id="3.40.1170.10">
    <property type="entry name" value="DNA repair protein MutS, domain I"/>
    <property type="match status" value="1"/>
</dbReference>
<dbReference type="InterPro" id="IPR007696">
    <property type="entry name" value="DNA_mismatch_repair_MutS_core"/>
</dbReference>
<dbReference type="FunFam" id="3.40.1170.10:FF:000001">
    <property type="entry name" value="DNA mismatch repair protein MutS"/>
    <property type="match status" value="1"/>
</dbReference>
<dbReference type="SMART" id="SM00534">
    <property type="entry name" value="MUTSac"/>
    <property type="match status" value="1"/>
</dbReference>
<dbReference type="InterPro" id="IPR017261">
    <property type="entry name" value="DNA_mismatch_repair_MutS/MSH"/>
</dbReference>
<dbReference type="InterPro" id="IPR000432">
    <property type="entry name" value="DNA_mismatch_repair_MutS_C"/>
</dbReference>
<evidence type="ECO:0000256" key="1">
    <source>
        <dbReference type="ARBA" id="ARBA00006271"/>
    </source>
</evidence>
<dbReference type="Pfam" id="PF00488">
    <property type="entry name" value="MutS_V"/>
    <property type="match status" value="1"/>
</dbReference>
<protein>
    <recommendedName>
        <fullName evidence="2 9">DNA mismatch repair protein MutS</fullName>
    </recommendedName>
</protein>
<comment type="similarity">
    <text evidence="1 9 10">Belongs to the DNA mismatch repair MutS family.</text>
</comment>
<dbReference type="Proteomes" id="UP000054785">
    <property type="component" value="Unassembled WGS sequence"/>
</dbReference>
<dbReference type="InterPro" id="IPR027417">
    <property type="entry name" value="P-loop_NTPase"/>
</dbReference>
<dbReference type="OrthoDB" id="9802448at2"/>
<dbReference type="PROSITE" id="PS00486">
    <property type="entry name" value="DNA_MISMATCH_REPAIR_2"/>
    <property type="match status" value="1"/>
</dbReference>
<dbReference type="FunFam" id="1.10.1420.10:FF:000002">
    <property type="entry name" value="DNA mismatch repair protein MutS"/>
    <property type="match status" value="1"/>
</dbReference>
<evidence type="ECO:0000256" key="3">
    <source>
        <dbReference type="ARBA" id="ARBA00022741"/>
    </source>
</evidence>
<dbReference type="PATRIC" id="fig|45065.4.peg.1126"/>
<proteinExistence type="inferred from homology"/>
<evidence type="ECO:0000256" key="2">
    <source>
        <dbReference type="ARBA" id="ARBA00021982"/>
    </source>
</evidence>
<evidence type="ECO:0000256" key="7">
    <source>
        <dbReference type="ARBA" id="ARBA00023204"/>
    </source>
</evidence>
<dbReference type="NCBIfam" id="TIGR01070">
    <property type="entry name" value="mutS1"/>
    <property type="match status" value="1"/>
</dbReference>
<sequence>MDATHTPMMQQYLRIKAEHPDMLLFYRMGDFYELFFDDARRAAQLLDLTLTWRGQSASQPIPMAGVPAHAAENYLARLLKMRESVAICEQFGDPATTKGPLERRVTRILTPGTLTDEALLDARTDTLVLAIHPIRNRFGLAYADLSSGRFHLLKAADIESLKAIISRLQPAEVLLAAPLAEGIIPANCAQQFRPFAEFDALRARERMQEQFGAHLPDATRLDAFKDAIAAAGCLLSYLQMTQRQALTHLSRVTFEEEDDFLQLDAATQRHLELFENTCGGRENSLLGVLDKTACAMGGRLLKRWLSHPLRSHDALRERFEAVRELQKSRQFENLHAQLRQICDFERILSRVALKSARPRDMYQLGQSLARLPELYQRLASLKAPLLTGLHASVKPQPELCELLQSAIVENPPMLIRDGGVIASGFDEELDALRALSENATDGLLRLEAEEKARSGLSTLKFGYNRVHGYYIELSRTHAESAPAHFQRRQTLKNVERYSTPELKAFEEKVLSAQVLALAREKWLYEHLCEKVAESMEALSALARALATLDVLQTFAERADTLSWTEPSLTDTHCISIRAGRHPVIEALAAERFIPNDLDLDAARNILLITGPNMGGKSTYMRQNALIVLLCHIGCFVPAESVTIGPVDRIFTRIGASDDLASGRSTFMVEMSETAHILRQATAQSLVLIDEIGRGTSTHDGMSLAFATCAWLADSVRAFTLFSTHYFELTALPETRPSIRNVHLEASLESGRLVFLYRVLQGAASQSCGLEVAELAGIPEPVLALARQRLSELSDAPLPALPLPAPKTTTALEAQLAALNPDALSPREALDMLYQLKAMVSAGVNA</sequence>
<dbReference type="NCBIfam" id="NF003810">
    <property type="entry name" value="PRK05399.1"/>
    <property type="match status" value="1"/>
</dbReference>
<accession>A0A0W0TXS2</accession>
<name>A0A0W0TXS2_9GAMM</name>
<feature type="binding site" evidence="9">
    <location>
        <begin position="610"/>
        <end position="617"/>
    </location>
    <ligand>
        <name>ATP</name>
        <dbReference type="ChEBI" id="CHEBI:30616"/>
    </ligand>
</feature>
<dbReference type="SUPFAM" id="SSF48334">
    <property type="entry name" value="DNA repair protein MutS, domain III"/>
    <property type="match status" value="1"/>
</dbReference>
<dbReference type="Pfam" id="PF05192">
    <property type="entry name" value="MutS_III"/>
    <property type="match status" value="1"/>
</dbReference>
<dbReference type="InterPro" id="IPR007861">
    <property type="entry name" value="DNA_mismatch_repair_MutS_clamp"/>
</dbReference>
<dbReference type="SUPFAM" id="SSF55271">
    <property type="entry name" value="DNA repair protein MutS, domain I"/>
    <property type="match status" value="1"/>
</dbReference>
<dbReference type="Gene3D" id="3.30.420.110">
    <property type="entry name" value="MutS, connector domain"/>
    <property type="match status" value="1"/>
</dbReference>
<dbReference type="Pfam" id="PF01624">
    <property type="entry name" value="MutS_I"/>
    <property type="match status" value="1"/>
</dbReference>
<evidence type="ECO:0000256" key="9">
    <source>
        <dbReference type="HAMAP-Rule" id="MF_00096"/>
    </source>
</evidence>
<evidence type="ECO:0000256" key="6">
    <source>
        <dbReference type="ARBA" id="ARBA00023125"/>
    </source>
</evidence>
<reference evidence="11 12" key="1">
    <citation type="submission" date="2015-11" db="EMBL/GenBank/DDBJ databases">
        <title>Genomic analysis of 38 Legionella species identifies large and diverse effector repertoires.</title>
        <authorList>
            <person name="Burstein D."/>
            <person name="Amaro F."/>
            <person name="Zusman T."/>
            <person name="Lifshitz Z."/>
            <person name="Cohen O."/>
            <person name="Gilbert J.A."/>
            <person name="Pupko T."/>
            <person name="Shuman H.A."/>
            <person name="Segal G."/>
        </authorList>
    </citation>
    <scope>NUCLEOTIDE SEQUENCE [LARGE SCALE GENOMIC DNA]</scope>
    <source>
        <strain evidence="11 12">ATCC 49504</strain>
    </source>
</reference>
<organism evidence="11 12">
    <name type="scientific">Legionella geestiana</name>
    <dbReference type="NCBI Taxonomy" id="45065"/>
    <lineage>
        <taxon>Bacteria</taxon>
        <taxon>Pseudomonadati</taxon>
        <taxon>Pseudomonadota</taxon>
        <taxon>Gammaproteobacteria</taxon>
        <taxon>Legionellales</taxon>
        <taxon>Legionellaceae</taxon>
        <taxon>Legionella</taxon>
    </lineage>
</organism>
<keyword evidence="5 9" id="KW-0067">ATP-binding</keyword>
<evidence type="ECO:0000256" key="4">
    <source>
        <dbReference type="ARBA" id="ARBA00022763"/>
    </source>
</evidence>
<dbReference type="GO" id="GO:0005829">
    <property type="term" value="C:cytosol"/>
    <property type="evidence" value="ECO:0007669"/>
    <property type="project" value="TreeGrafter"/>
</dbReference>
<evidence type="ECO:0000313" key="11">
    <source>
        <dbReference type="EMBL" id="KTD00139.1"/>
    </source>
</evidence>